<protein>
    <submittedName>
        <fullName evidence="3">Ppp5c protein</fullName>
    </submittedName>
</protein>
<dbReference type="SUPFAM" id="SSF48452">
    <property type="entry name" value="TPR-like"/>
    <property type="match status" value="1"/>
</dbReference>
<accession>A0A812PY13</accession>
<dbReference type="InterPro" id="IPR019734">
    <property type="entry name" value="TPR_rpt"/>
</dbReference>
<sequence length="230" mass="25949">MAREDAADEDEEEVRQRKDEFLNFRRNLDGMRAKQEGIESNADKLKSQGNQFFQLGLYVQASMMYSEALDLQPESTVLLNNRAMAYLKQGMCEEALADADRSLELDTSKENIKAFWRRAQALLDLGLHEQAETAANAGIAVQANNTHLSRVRRKAREAIALQRLCGVDWVGKMENGVEKRYSFSKEGEMAMTVVGHKLKATFDLSVECTPQSMVVKMQPAWPPESHPILP</sequence>
<organism evidence="3 4">
    <name type="scientific">Symbiodinium natans</name>
    <dbReference type="NCBI Taxonomy" id="878477"/>
    <lineage>
        <taxon>Eukaryota</taxon>
        <taxon>Sar</taxon>
        <taxon>Alveolata</taxon>
        <taxon>Dinophyceae</taxon>
        <taxon>Suessiales</taxon>
        <taxon>Symbiodiniaceae</taxon>
        <taxon>Symbiodinium</taxon>
    </lineage>
</organism>
<comment type="caution">
    <text evidence="3">The sequence shown here is derived from an EMBL/GenBank/DDBJ whole genome shotgun (WGS) entry which is preliminary data.</text>
</comment>
<feature type="repeat" description="TPR" evidence="2">
    <location>
        <begin position="42"/>
        <end position="75"/>
    </location>
</feature>
<dbReference type="Proteomes" id="UP000604046">
    <property type="component" value="Unassembled WGS sequence"/>
</dbReference>
<evidence type="ECO:0000256" key="1">
    <source>
        <dbReference type="ARBA" id="ARBA00022803"/>
    </source>
</evidence>
<dbReference type="Gene3D" id="1.25.40.10">
    <property type="entry name" value="Tetratricopeptide repeat domain"/>
    <property type="match status" value="1"/>
</dbReference>
<name>A0A812PY13_9DINO</name>
<evidence type="ECO:0000313" key="3">
    <source>
        <dbReference type="EMBL" id="CAE7358851.1"/>
    </source>
</evidence>
<dbReference type="InterPro" id="IPR011990">
    <property type="entry name" value="TPR-like_helical_dom_sf"/>
</dbReference>
<dbReference type="GO" id="GO:0101031">
    <property type="term" value="C:protein folding chaperone complex"/>
    <property type="evidence" value="ECO:0007669"/>
    <property type="project" value="TreeGrafter"/>
</dbReference>
<evidence type="ECO:0000313" key="4">
    <source>
        <dbReference type="Proteomes" id="UP000604046"/>
    </source>
</evidence>
<proteinExistence type="predicted"/>
<keyword evidence="1 2" id="KW-0802">TPR repeat</keyword>
<dbReference type="PROSITE" id="PS50005">
    <property type="entry name" value="TPR"/>
    <property type="match status" value="1"/>
</dbReference>
<dbReference type="AlphaFoldDB" id="A0A812PY13"/>
<gene>
    <name evidence="3" type="primary">Ppp5c</name>
    <name evidence="3" type="ORF">SNAT2548_LOCUS19206</name>
</gene>
<dbReference type="InterPro" id="IPR051966">
    <property type="entry name" value="RPAP3"/>
</dbReference>
<dbReference type="EMBL" id="CAJNDS010002169">
    <property type="protein sequence ID" value="CAE7358851.1"/>
    <property type="molecule type" value="Genomic_DNA"/>
</dbReference>
<dbReference type="PANTHER" id="PTHR46423">
    <property type="entry name" value="RNA POLYMERASE II-ASSOCIATED PROTEIN 3"/>
    <property type="match status" value="1"/>
</dbReference>
<keyword evidence="4" id="KW-1185">Reference proteome</keyword>
<dbReference type="PANTHER" id="PTHR46423:SF1">
    <property type="entry name" value="RNA POLYMERASE II-ASSOCIATED PROTEIN 3"/>
    <property type="match status" value="1"/>
</dbReference>
<evidence type="ECO:0000256" key="2">
    <source>
        <dbReference type="PROSITE-ProRule" id="PRU00339"/>
    </source>
</evidence>
<reference evidence="3" key="1">
    <citation type="submission" date="2021-02" db="EMBL/GenBank/DDBJ databases">
        <authorList>
            <person name="Dougan E. K."/>
            <person name="Rhodes N."/>
            <person name="Thang M."/>
            <person name="Chan C."/>
        </authorList>
    </citation>
    <scope>NUCLEOTIDE SEQUENCE</scope>
</reference>
<dbReference type="OrthoDB" id="245563at2759"/>
<dbReference type="SMART" id="SM00028">
    <property type="entry name" value="TPR"/>
    <property type="match status" value="3"/>
</dbReference>